<dbReference type="EMBL" id="UGPZ01000003">
    <property type="protein sequence ID" value="STY93211.1"/>
    <property type="molecule type" value="Genomic_DNA"/>
</dbReference>
<protein>
    <submittedName>
        <fullName evidence="2">Uncharacterized protein</fullName>
    </submittedName>
</protein>
<reference evidence="2 3" key="1">
    <citation type="submission" date="2018-06" db="EMBL/GenBank/DDBJ databases">
        <authorList>
            <consortium name="Pathogen Informatics"/>
            <person name="Doyle S."/>
        </authorList>
    </citation>
    <scope>NUCLEOTIDE SEQUENCE [LARGE SCALE GENOMIC DNA]</scope>
    <source>
        <strain evidence="2 3">NCTC9426</strain>
    </source>
</reference>
<accession>A0A378PXC2</accession>
<feature type="region of interest" description="Disordered" evidence="1">
    <location>
        <begin position="38"/>
        <end position="67"/>
    </location>
</feature>
<dbReference type="Proteomes" id="UP000254133">
    <property type="component" value="Unassembled WGS sequence"/>
</dbReference>
<dbReference type="AlphaFoldDB" id="A0A378PXC2"/>
<feature type="compositionally biased region" description="Polar residues" evidence="1">
    <location>
        <begin position="56"/>
        <end position="67"/>
    </location>
</feature>
<feature type="compositionally biased region" description="Basic and acidic residues" evidence="1">
    <location>
        <begin position="40"/>
        <end position="54"/>
    </location>
</feature>
<dbReference type="RefSeq" id="WP_115369613.1">
    <property type="nucleotide sequence ID" value="NZ_UGPZ01000003.1"/>
</dbReference>
<evidence type="ECO:0000313" key="2">
    <source>
        <dbReference type="EMBL" id="STY93211.1"/>
    </source>
</evidence>
<name>A0A378PXC2_MORBO</name>
<evidence type="ECO:0000313" key="3">
    <source>
        <dbReference type="Proteomes" id="UP000254133"/>
    </source>
</evidence>
<gene>
    <name evidence="2" type="ORF">NCTC9426_01931</name>
</gene>
<sequence>MGLPKDKVKPAFNYTYPSERDYFDDSKSTAGAMKVTDTAKSGEDYGIKNPEKTEALTGTTSETGKVE</sequence>
<organism evidence="2 3">
    <name type="scientific">Moraxella bovis</name>
    <dbReference type="NCBI Taxonomy" id="476"/>
    <lineage>
        <taxon>Bacteria</taxon>
        <taxon>Pseudomonadati</taxon>
        <taxon>Pseudomonadota</taxon>
        <taxon>Gammaproteobacteria</taxon>
        <taxon>Moraxellales</taxon>
        <taxon>Moraxellaceae</taxon>
        <taxon>Moraxella</taxon>
    </lineage>
</organism>
<proteinExistence type="predicted"/>
<evidence type="ECO:0000256" key="1">
    <source>
        <dbReference type="SAM" id="MobiDB-lite"/>
    </source>
</evidence>